<reference evidence="1 2" key="2">
    <citation type="submission" date="2008-10" db="EMBL/GenBank/DDBJ databases">
        <authorList>
            <person name="Fulton L."/>
            <person name="Clifton S."/>
            <person name="Fulton B."/>
            <person name="Xu J."/>
            <person name="Minx P."/>
            <person name="Pepin K.H."/>
            <person name="Johnson M."/>
            <person name="Bhonagiri V."/>
            <person name="Nash W.E."/>
            <person name="Mardis E.R."/>
            <person name="Wilson R.K."/>
        </authorList>
    </citation>
    <scope>NUCLEOTIDE SEQUENCE [LARGE SCALE GENOMIC DNA]</scope>
    <source>
        <strain evidence="1 2">DSM 18315</strain>
    </source>
</reference>
<reference evidence="1 2" key="1">
    <citation type="submission" date="2008-10" db="EMBL/GenBank/DDBJ databases">
        <title>Draft genome sequence of Parabacteroides johnsonii (DSM 18315).</title>
        <authorList>
            <person name="Sudarsanam P."/>
            <person name="Ley R."/>
            <person name="Guruge J."/>
            <person name="Turnbaugh P.J."/>
            <person name="Mahowald M."/>
            <person name="Liep D."/>
            <person name="Gordon J."/>
        </authorList>
    </citation>
    <scope>NUCLEOTIDE SEQUENCE [LARGE SCALE GENOMIC DNA]</scope>
    <source>
        <strain evidence="1 2">DSM 18315</strain>
    </source>
</reference>
<evidence type="ECO:0000313" key="1">
    <source>
        <dbReference type="EMBL" id="EEC97117.1"/>
    </source>
</evidence>
<dbReference type="AlphaFoldDB" id="B7B8X3"/>
<sequence length="57" mass="6650">MLLIVPIFFESITICFNVPVQNYELSPATTLLRGSTFFVRKFTLLKKELDVFYGLFQ</sequence>
<dbReference type="HOGENOM" id="CLU_2992555_0_0_10"/>
<comment type="caution">
    <text evidence="1">The sequence shown here is derived from an EMBL/GenBank/DDBJ whole genome shotgun (WGS) entry which is preliminary data.</text>
</comment>
<accession>B7B8X3</accession>
<dbReference type="STRING" id="537006.PRABACTJOHN_01475"/>
<name>B7B8X3_9BACT</name>
<evidence type="ECO:0000313" key="2">
    <source>
        <dbReference type="Proteomes" id="UP000005510"/>
    </source>
</evidence>
<dbReference type="Proteomes" id="UP000005510">
    <property type="component" value="Unassembled WGS sequence"/>
</dbReference>
<organism evidence="1 2">
    <name type="scientific">Parabacteroides johnsonii DSM 18315</name>
    <dbReference type="NCBI Taxonomy" id="537006"/>
    <lineage>
        <taxon>Bacteria</taxon>
        <taxon>Pseudomonadati</taxon>
        <taxon>Bacteroidota</taxon>
        <taxon>Bacteroidia</taxon>
        <taxon>Bacteroidales</taxon>
        <taxon>Tannerellaceae</taxon>
        <taxon>Parabacteroides</taxon>
    </lineage>
</organism>
<gene>
    <name evidence="1" type="ORF">PRABACTJOHN_01475</name>
</gene>
<protein>
    <submittedName>
        <fullName evidence="1">Uncharacterized protein</fullName>
    </submittedName>
</protein>
<dbReference type="EMBL" id="ABYH01000136">
    <property type="protein sequence ID" value="EEC97117.1"/>
    <property type="molecule type" value="Genomic_DNA"/>
</dbReference>
<proteinExistence type="predicted"/>